<dbReference type="SUPFAM" id="SSF56112">
    <property type="entry name" value="Protein kinase-like (PK-like)"/>
    <property type="match status" value="1"/>
</dbReference>
<dbReference type="InterPro" id="IPR036940">
    <property type="entry name" value="PI3/4_kinase_cat_sf"/>
</dbReference>
<evidence type="ECO:0000313" key="3">
    <source>
        <dbReference type="Proteomes" id="UP000001064"/>
    </source>
</evidence>
<dbReference type="AlphaFoldDB" id="F0ZZD5"/>
<dbReference type="InParanoid" id="F0ZZD5"/>
<dbReference type="InterPro" id="IPR015275">
    <property type="entry name" value="Actin-fragmin_kin_cat_dom"/>
</dbReference>
<organism evidence="2 3">
    <name type="scientific">Dictyostelium purpureum</name>
    <name type="common">Slime mold</name>
    <dbReference type="NCBI Taxonomy" id="5786"/>
    <lineage>
        <taxon>Eukaryota</taxon>
        <taxon>Amoebozoa</taxon>
        <taxon>Evosea</taxon>
        <taxon>Eumycetozoa</taxon>
        <taxon>Dictyostelia</taxon>
        <taxon>Dictyosteliales</taxon>
        <taxon>Dictyosteliaceae</taxon>
        <taxon>Dictyostelium</taxon>
    </lineage>
</organism>
<dbReference type="Gene3D" id="3.30.1010.10">
    <property type="entry name" value="Phosphatidylinositol 3-kinase Catalytic Subunit, Chain A, domain 4"/>
    <property type="match status" value="1"/>
</dbReference>
<reference evidence="3" key="1">
    <citation type="journal article" date="2011" name="Genome Biol.">
        <title>Comparative genomics of the social amoebae Dictyostelium discoideum and Dictyostelium purpureum.</title>
        <authorList>
            <consortium name="US DOE Joint Genome Institute (JGI-PGF)"/>
            <person name="Sucgang R."/>
            <person name="Kuo A."/>
            <person name="Tian X."/>
            <person name="Salerno W."/>
            <person name="Parikh A."/>
            <person name="Feasley C.L."/>
            <person name="Dalin E."/>
            <person name="Tu H."/>
            <person name="Huang E."/>
            <person name="Barry K."/>
            <person name="Lindquist E."/>
            <person name="Shapiro H."/>
            <person name="Bruce D."/>
            <person name="Schmutz J."/>
            <person name="Salamov A."/>
            <person name="Fey P."/>
            <person name="Gaudet P."/>
            <person name="Anjard C."/>
            <person name="Babu M.M."/>
            <person name="Basu S."/>
            <person name="Bushmanova Y."/>
            <person name="van der Wel H."/>
            <person name="Katoh-Kurasawa M."/>
            <person name="Dinh C."/>
            <person name="Coutinho P.M."/>
            <person name="Saito T."/>
            <person name="Elias M."/>
            <person name="Schaap P."/>
            <person name="Kay R.R."/>
            <person name="Henrissat B."/>
            <person name="Eichinger L."/>
            <person name="Rivero F."/>
            <person name="Putnam N.H."/>
            <person name="West C.M."/>
            <person name="Loomis W.F."/>
            <person name="Chisholm R.L."/>
            <person name="Shaulsky G."/>
            <person name="Strassmann J.E."/>
            <person name="Queller D.C."/>
            <person name="Kuspa A."/>
            <person name="Grigoriev I.V."/>
        </authorList>
    </citation>
    <scope>NUCLEOTIDE SEQUENCE [LARGE SCALE GENOMIC DNA]</scope>
    <source>
        <strain evidence="3">QSDP1</strain>
    </source>
</reference>
<dbReference type="PANTHER" id="PTHR38737:SF2">
    <property type="entry name" value="ACTIN-FRAGMIN KINASE DDB_G0268748-RELATED"/>
    <property type="match status" value="1"/>
</dbReference>
<dbReference type="Gene3D" id="1.10.1070.11">
    <property type="entry name" value="Phosphatidylinositol 3-/4-kinase, catalytic domain"/>
    <property type="match status" value="1"/>
</dbReference>
<dbReference type="InterPro" id="IPR011009">
    <property type="entry name" value="Kinase-like_dom_sf"/>
</dbReference>
<keyword evidence="3" id="KW-1185">Reference proteome</keyword>
<dbReference type="InterPro" id="IPR037469">
    <property type="entry name" value="Put_AFK"/>
</dbReference>
<dbReference type="EMBL" id="GL871308">
    <property type="protein sequence ID" value="EGC30687.1"/>
    <property type="molecule type" value="Genomic_DNA"/>
</dbReference>
<evidence type="ECO:0000259" key="1">
    <source>
        <dbReference type="Pfam" id="PF09192"/>
    </source>
</evidence>
<dbReference type="GeneID" id="10508883"/>
<feature type="domain" description="Actin-fragmin kinase catalytic" evidence="1">
    <location>
        <begin position="6"/>
        <end position="216"/>
    </location>
</feature>
<dbReference type="VEuPathDB" id="AmoebaDB:DICPUDRAFT_99462"/>
<proteinExistence type="predicted"/>
<dbReference type="KEGG" id="dpp:DICPUDRAFT_99462"/>
<dbReference type="OrthoDB" id="17745at2759"/>
<name>F0ZZD5_DICPU</name>
<evidence type="ECO:0000313" key="2">
    <source>
        <dbReference type="EMBL" id="EGC30687.1"/>
    </source>
</evidence>
<dbReference type="Proteomes" id="UP000001064">
    <property type="component" value="Unassembled WGS sequence"/>
</dbReference>
<dbReference type="Pfam" id="PF09192">
    <property type="entry name" value="Act-Frag_cataly"/>
    <property type="match status" value="1"/>
</dbReference>
<sequence>MSKILISQEVYASILEASLNYPINNSRLIEFSQSEFAEMSHSLLNFTTNNKNLNQFIKLELDKSFFLVMEINSNGKRFNDLNHKKYFSGKNSKEKLLQLGQVIAFEIFCNNFARSPLNWNEHTFFSNLIFYNKPNSNGWYFSIIHSNVNRYNDSLFSRGYREQINRLKLLLFSIFQNQNHQSQEIRKMKDFLSKVLHINLPSSSHIYLQRGIVIGVESIVSNISFTMLESAKQKIKNLIIIDTQNNQWKNGINSIYYCPFLLDVLNDFVLDYSNFKEKKIKINLIL</sequence>
<accession>F0ZZD5</accession>
<dbReference type="RefSeq" id="XP_003292785.1">
    <property type="nucleotide sequence ID" value="XM_003292737.1"/>
</dbReference>
<protein>
    <recommendedName>
        <fullName evidence="1">Actin-fragmin kinase catalytic domain-containing protein</fullName>
    </recommendedName>
</protein>
<dbReference type="PANTHER" id="PTHR38737">
    <property type="entry name" value="ACTIN-FRAGMIN KINASE DDB_G0279609-RELATED"/>
    <property type="match status" value="1"/>
</dbReference>
<dbReference type="eggNOG" id="ENOG502RDNC">
    <property type="taxonomic scope" value="Eukaryota"/>
</dbReference>
<gene>
    <name evidence="2" type="ORF">DICPUDRAFT_99462</name>
</gene>